<keyword evidence="3" id="KW-1185">Reference proteome</keyword>
<feature type="transmembrane region" description="Helical" evidence="1">
    <location>
        <begin position="56"/>
        <end position="77"/>
    </location>
</feature>
<organism evidence="2 3">
    <name type="scientific">Acidipropionibacterium virtanenii</name>
    <dbReference type="NCBI Taxonomy" id="2057246"/>
    <lineage>
        <taxon>Bacteria</taxon>
        <taxon>Bacillati</taxon>
        <taxon>Actinomycetota</taxon>
        <taxon>Actinomycetes</taxon>
        <taxon>Propionibacteriales</taxon>
        <taxon>Propionibacteriaceae</taxon>
        <taxon>Acidipropionibacterium</taxon>
    </lineage>
</organism>
<protein>
    <submittedName>
        <fullName evidence="2">Uncharacterized protein</fullName>
    </submittedName>
</protein>
<dbReference type="RefSeq" id="WP_425451454.1">
    <property type="nucleotide sequence ID" value="NZ_CP025198.1"/>
</dbReference>
<keyword evidence="1" id="KW-1133">Transmembrane helix</keyword>
<gene>
    <name evidence="2" type="ORF">JS278_00085</name>
</gene>
<reference evidence="2 3" key="1">
    <citation type="submission" date="2017-12" db="EMBL/GenBank/DDBJ databases">
        <title>The whole genome sequence of the Acidipropionibacterium virtanenii sp. nov. type strain JS278.</title>
        <authorList>
            <person name="Laine P."/>
            <person name="Deptula P."/>
            <person name="Varmanen P."/>
            <person name="Auvinen P."/>
        </authorList>
    </citation>
    <scope>NUCLEOTIDE SEQUENCE [LARGE SCALE GENOMIC DNA]</scope>
    <source>
        <strain evidence="2 3">JS278</strain>
    </source>
</reference>
<evidence type="ECO:0000256" key="1">
    <source>
        <dbReference type="SAM" id="Phobius"/>
    </source>
</evidence>
<keyword evidence="1" id="KW-0812">Transmembrane</keyword>
<keyword evidence="1" id="KW-0472">Membrane</keyword>
<proteinExistence type="predicted"/>
<dbReference type="Proteomes" id="UP000251995">
    <property type="component" value="Chromosome"/>
</dbReference>
<dbReference type="EMBL" id="CP025198">
    <property type="protein sequence ID" value="AXE37282.1"/>
    <property type="molecule type" value="Genomic_DNA"/>
</dbReference>
<accession>A0A344UPT4</accession>
<dbReference type="KEGG" id="acij:JS278_00085"/>
<evidence type="ECO:0000313" key="2">
    <source>
        <dbReference type="EMBL" id="AXE37282.1"/>
    </source>
</evidence>
<dbReference type="AlphaFoldDB" id="A0A344UPT4"/>
<name>A0A344UPT4_9ACTN</name>
<sequence length="83" mass="8790">MSTPPRPVPSSPRGIALIRRAAAVMLPVLTLLPSAPQRPRTPRRDERGLSQSTENAILLVGAVSVATIVVTAITAYVKSHLPT</sequence>
<evidence type="ECO:0000313" key="3">
    <source>
        <dbReference type="Proteomes" id="UP000251995"/>
    </source>
</evidence>
<feature type="transmembrane region" description="Helical" evidence="1">
    <location>
        <begin position="15"/>
        <end position="35"/>
    </location>
</feature>